<dbReference type="SUPFAM" id="SSF49464">
    <property type="entry name" value="Carboxypeptidase regulatory domain-like"/>
    <property type="match status" value="1"/>
</dbReference>
<keyword evidence="2 8" id="KW-0813">Transport</keyword>
<name>A0A4U1GNV0_9SPHI</name>
<evidence type="ECO:0000256" key="5">
    <source>
        <dbReference type="ARBA" id="ARBA00023077"/>
    </source>
</evidence>
<dbReference type="AlphaFoldDB" id="A0A4U1GNV0"/>
<keyword evidence="5 9" id="KW-0798">TonB box</keyword>
<dbReference type="SUPFAM" id="SSF56935">
    <property type="entry name" value="Porins"/>
    <property type="match status" value="1"/>
</dbReference>
<dbReference type="EMBL" id="SWDX01000001">
    <property type="protein sequence ID" value="TKC65179.1"/>
    <property type="molecule type" value="Genomic_DNA"/>
</dbReference>
<dbReference type="Gene3D" id="2.60.40.1120">
    <property type="entry name" value="Carboxypeptidase-like, regulatory domain"/>
    <property type="match status" value="1"/>
</dbReference>
<comment type="caution">
    <text evidence="13">The sequence shown here is derived from an EMBL/GenBank/DDBJ whole genome shotgun (WGS) entry which is preliminary data.</text>
</comment>
<keyword evidence="6 8" id="KW-0472">Membrane</keyword>
<dbReference type="InterPro" id="IPR039426">
    <property type="entry name" value="TonB-dep_rcpt-like"/>
</dbReference>
<evidence type="ECO:0000256" key="7">
    <source>
        <dbReference type="ARBA" id="ARBA00023237"/>
    </source>
</evidence>
<dbReference type="GO" id="GO:0009279">
    <property type="term" value="C:cell outer membrane"/>
    <property type="evidence" value="ECO:0007669"/>
    <property type="project" value="UniProtKB-SubCell"/>
</dbReference>
<dbReference type="Gene3D" id="2.40.170.20">
    <property type="entry name" value="TonB-dependent receptor, beta-barrel domain"/>
    <property type="match status" value="1"/>
</dbReference>
<evidence type="ECO:0000256" key="2">
    <source>
        <dbReference type="ARBA" id="ARBA00022448"/>
    </source>
</evidence>
<dbReference type="Pfam" id="PF13715">
    <property type="entry name" value="CarbopepD_reg_2"/>
    <property type="match status" value="1"/>
</dbReference>
<dbReference type="InterPro" id="IPR018247">
    <property type="entry name" value="EF_Hand_1_Ca_BS"/>
</dbReference>
<keyword evidence="4 8" id="KW-0812">Transmembrane</keyword>
<dbReference type="Pfam" id="PF07715">
    <property type="entry name" value="Plug"/>
    <property type="match status" value="1"/>
</dbReference>
<dbReference type="PROSITE" id="PS52016">
    <property type="entry name" value="TONB_DEPENDENT_REC_3"/>
    <property type="match status" value="1"/>
</dbReference>
<evidence type="ECO:0000256" key="6">
    <source>
        <dbReference type="ARBA" id="ARBA00023136"/>
    </source>
</evidence>
<evidence type="ECO:0000256" key="8">
    <source>
        <dbReference type="PROSITE-ProRule" id="PRU01360"/>
    </source>
</evidence>
<reference evidence="13 14" key="1">
    <citation type="submission" date="2019-04" db="EMBL/GenBank/DDBJ databases">
        <title>Pedobacter sp. RP-1-16 sp. nov., isolated from Arctic soil.</title>
        <authorList>
            <person name="Dahal R.H."/>
            <person name="Kim D.-U."/>
        </authorList>
    </citation>
    <scope>NUCLEOTIDE SEQUENCE [LARGE SCALE GENOMIC DNA]</scope>
    <source>
        <strain evidence="13 14">RP-1-16</strain>
    </source>
</reference>
<dbReference type="RefSeq" id="WP_136878780.1">
    <property type="nucleotide sequence ID" value="NZ_SWDX01000001.1"/>
</dbReference>
<accession>A0A4U1GNV0</accession>
<protein>
    <submittedName>
        <fullName evidence="13">TonB-dependent receptor</fullName>
    </submittedName>
</protein>
<organism evidence="13 14">
    <name type="scientific">Pedobacter hiemivivus</name>
    <dbReference type="NCBI Taxonomy" id="2530454"/>
    <lineage>
        <taxon>Bacteria</taxon>
        <taxon>Pseudomonadati</taxon>
        <taxon>Bacteroidota</taxon>
        <taxon>Sphingobacteriia</taxon>
        <taxon>Sphingobacteriales</taxon>
        <taxon>Sphingobacteriaceae</taxon>
        <taxon>Pedobacter</taxon>
    </lineage>
</organism>
<dbReference type="NCBIfam" id="TIGR04057">
    <property type="entry name" value="SusC_RagA_signa"/>
    <property type="match status" value="1"/>
</dbReference>
<dbReference type="Proteomes" id="UP000309594">
    <property type="component" value="Unassembled WGS sequence"/>
</dbReference>
<evidence type="ECO:0000256" key="9">
    <source>
        <dbReference type="RuleBase" id="RU003357"/>
    </source>
</evidence>
<keyword evidence="13" id="KW-0675">Receptor</keyword>
<dbReference type="InterPro" id="IPR023996">
    <property type="entry name" value="TonB-dep_OMP_SusC/RagA"/>
</dbReference>
<dbReference type="Pfam" id="PF00593">
    <property type="entry name" value="TonB_dep_Rec_b-barrel"/>
    <property type="match status" value="1"/>
</dbReference>
<keyword evidence="3 8" id="KW-1134">Transmembrane beta strand</keyword>
<comment type="similarity">
    <text evidence="8 9">Belongs to the TonB-dependent receptor family.</text>
</comment>
<dbReference type="NCBIfam" id="TIGR04056">
    <property type="entry name" value="OMP_RagA_SusC"/>
    <property type="match status" value="1"/>
</dbReference>
<evidence type="ECO:0000259" key="11">
    <source>
        <dbReference type="Pfam" id="PF00593"/>
    </source>
</evidence>
<dbReference type="FunFam" id="2.170.130.10:FF:000003">
    <property type="entry name" value="SusC/RagA family TonB-linked outer membrane protein"/>
    <property type="match status" value="1"/>
</dbReference>
<feature type="transmembrane region" description="Helical" evidence="10">
    <location>
        <begin position="12"/>
        <end position="33"/>
    </location>
</feature>
<sequence length="1125" mass="124422">MNKLLKYCRPILYLSGKYGLILMGPVLFFVSFLHASTIREQQLINGEITIAIKKNSSVKDVFNQMQKISGFEFLYDPVTVNENRNLPAMSFSKTKITVVLEKLGFEVEVNGKFLVLKEARVAKKTVDIVVRGVVTDSIGGPIPGVGVKIVGTILATVTDKEGKYSITLSDNKQVLLFSMIGFKAQQIAYQGNKIVNVVLREENSTLSEVVVVAFGTQKKISVTGALTTVKGEELAKSPTLNLAQSLVGRTSGVFVEQTTGAPGNEPIKIRIRGSSTNALNSEPLVLVDGIERPFNSINAEEVDNITVLKDASTTAVYGIRGANGVILVSTKRGTTGKPKIGFTSNFALQTPTRLPEFSNSYDYAFLYNEGMKNDTPTSTPDNLYYKPADLQKFKDGSDPLLHPNINWFDYMLHKTAPQTKNTLTINGGGTFAKYFVSLGYVNQSGLLKEFNKNYGYSNNTTYNRYNFRSNVDFNLTKTTIFKLSLGGYADKYHTAGSPFSTMLRAGAGASPGIIGDKIIQSYINPITGISGGYDERFINQFNITTDLNQKLDMVTKGLSFRAKLGYDSDYTTSMGKNVTRPTYEIIETVVDGKETVVYLPSTDELVGGVTAQSFSSRSKRIYLEAALQYDKSFGKHNVTGLVLYNQNKQFWPFSASYATQYPEVAIGYLGVVGRITYNYDYRYMLEGSIGRNGSENFPAEKRYGTFPAISAGWNVTREPLVKKLLGDHSVLSLLKFRASYGETGNDKLIAINPLTGKPEYYRFMYLPTVYEILANRARFGEDIRGVEGVVEGQTGNPNITWEKAVKQNYGIETTFFNDKLSFNADYFIDYRNNILATKPVIGHVAAAIQDVYNLAKVRNQGYELQVGWNSKIGGLKYSLSGNFTYAHNKLLENGMPETAQNQFGHSISQTYGLIALGFFNTQAEADAAPLQYSAKPTPGDVKYLDSNKDGKVDKDDFVPIGSPTYPEKIYGATLDLSYKGFDFSVLFQGAGRVSRLVSGYMQKPGNQFGGILANVMEQRWTPENAANAKLPKLSATYANGTNYQNSTLWIRDASYLRLKNIELGYRFSSNDFFKKVGLSSARVYVSGQNLLTWDKLKLVDPEQNASDSMGYPQLQVFNAGLSVQF</sequence>
<dbReference type="Gene3D" id="2.170.130.10">
    <property type="entry name" value="TonB-dependent receptor, plug domain"/>
    <property type="match status" value="1"/>
</dbReference>
<evidence type="ECO:0000256" key="3">
    <source>
        <dbReference type="ARBA" id="ARBA00022452"/>
    </source>
</evidence>
<feature type="domain" description="TonB-dependent receptor-like beta-barrel" evidence="11">
    <location>
        <begin position="429"/>
        <end position="1090"/>
    </location>
</feature>
<dbReference type="InterPro" id="IPR037066">
    <property type="entry name" value="Plug_dom_sf"/>
</dbReference>
<dbReference type="InterPro" id="IPR012910">
    <property type="entry name" value="Plug_dom"/>
</dbReference>
<evidence type="ECO:0000313" key="14">
    <source>
        <dbReference type="Proteomes" id="UP000309594"/>
    </source>
</evidence>
<feature type="domain" description="TonB-dependent receptor plug" evidence="12">
    <location>
        <begin position="219"/>
        <end position="325"/>
    </location>
</feature>
<dbReference type="InterPro" id="IPR008969">
    <property type="entry name" value="CarboxyPept-like_regulatory"/>
</dbReference>
<proteinExistence type="inferred from homology"/>
<evidence type="ECO:0000256" key="10">
    <source>
        <dbReference type="SAM" id="Phobius"/>
    </source>
</evidence>
<dbReference type="PROSITE" id="PS00018">
    <property type="entry name" value="EF_HAND_1"/>
    <property type="match status" value="1"/>
</dbReference>
<dbReference type="InterPro" id="IPR036942">
    <property type="entry name" value="Beta-barrel_TonB_sf"/>
</dbReference>
<keyword evidence="7 8" id="KW-0998">Cell outer membrane</keyword>
<evidence type="ECO:0000259" key="12">
    <source>
        <dbReference type="Pfam" id="PF07715"/>
    </source>
</evidence>
<dbReference type="InterPro" id="IPR023997">
    <property type="entry name" value="TonB-dep_OMP_SusC/RagA_CS"/>
</dbReference>
<evidence type="ECO:0000256" key="4">
    <source>
        <dbReference type="ARBA" id="ARBA00022692"/>
    </source>
</evidence>
<gene>
    <name evidence="13" type="ORF">FBD94_01065</name>
</gene>
<comment type="subcellular location">
    <subcellularLocation>
        <location evidence="1 8">Cell outer membrane</location>
        <topology evidence="1 8">Multi-pass membrane protein</topology>
    </subcellularLocation>
</comment>
<evidence type="ECO:0000313" key="13">
    <source>
        <dbReference type="EMBL" id="TKC65179.1"/>
    </source>
</evidence>
<evidence type="ECO:0000256" key="1">
    <source>
        <dbReference type="ARBA" id="ARBA00004571"/>
    </source>
</evidence>
<keyword evidence="10" id="KW-1133">Transmembrane helix</keyword>
<dbReference type="InterPro" id="IPR000531">
    <property type="entry name" value="Beta-barrel_TonB"/>
</dbReference>